<reference evidence="1" key="1">
    <citation type="submission" date="2016-12" db="EMBL/GenBank/DDBJ databases">
        <authorList>
            <person name="Song W.-J."/>
            <person name="Kurnit D.M."/>
        </authorList>
    </citation>
    <scope>NUCLEOTIDE SEQUENCE [LARGE SCALE GENOMIC DNA]</scope>
    <source>
        <strain evidence="1">ATCC 51725</strain>
    </source>
</reference>
<sequence length="294" mass="36164">MTKYYSVIVDISTIDKFRLWKLIKTEMDSLRIEDYYIKITARDCVYFSINGINDLKLCTKIVLCLRNHLNLAPSIEEDYRLKIFSTVEEYRIYRKWNIILDKIFRRYYFSRTIDWKQIILFIELCYIDIMDEELFLAHFSHFWGFFMSLNARQSEYIFTLMKERVRELEESCSFLDRIDFNQLKVDIEFIMENNRDFDFFSPNDLEKLIENDMFASKIHELTWKNELMNPKLRYNSLLISNKWFLNIIYEKFPMLEIRMLDKFTINYHFSNKYRKYDINKSLENYLNTGIERLI</sequence>
<evidence type="ECO:0000313" key="2">
    <source>
        <dbReference type="EMBL" id="SUN06815.1"/>
    </source>
</evidence>
<evidence type="ECO:0000313" key="4">
    <source>
        <dbReference type="Proteomes" id="UP000255213"/>
    </source>
</evidence>
<evidence type="ECO:0000313" key="1">
    <source>
        <dbReference type="EMBL" id="OLF49074.1"/>
    </source>
</evidence>
<dbReference type="Proteomes" id="UP000255213">
    <property type="component" value="Unassembled WGS sequence"/>
</dbReference>
<dbReference type="OrthoDB" id="2809708at2"/>
<proteinExistence type="predicted"/>
<dbReference type="RefSeq" id="WP_075099883.1">
    <property type="nucleotide sequence ID" value="NZ_MSJL01000056.1"/>
</dbReference>
<dbReference type="AlphaFoldDB" id="A0A1Q8EBA3"/>
<dbReference type="Proteomes" id="UP000186437">
    <property type="component" value="Unassembled WGS sequence"/>
</dbReference>
<dbReference type="EMBL" id="UHEN01000001">
    <property type="protein sequence ID" value="SUN06815.1"/>
    <property type="molecule type" value="Genomic_DNA"/>
</dbReference>
<organism evidence="1 3">
    <name type="scientific">Streptococcus acidominimus</name>
    <dbReference type="NCBI Taxonomy" id="1326"/>
    <lineage>
        <taxon>Bacteria</taxon>
        <taxon>Bacillati</taxon>
        <taxon>Bacillota</taxon>
        <taxon>Bacilli</taxon>
        <taxon>Lactobacillales</taxon>
        <taxon>Streptococcaceae</taxon>
        <taxon>Streptococcus</taxon>
    </lineage>
</organism>
<dbReference type="EMBL" id="MSJL01000056">
    <property type="protein sequence ID" value="OLF49074.1"/>
    <property type="molecule type" value="Genomic_DNA"/>
</dbReference>
<evidence type="ECO:0000313" key="3">
    <source>
        <dbReference type="Proteomes" id="UP000186437"/>
    </source>
</evidence>
<reference evidence="2 4" key="3">
    <citation type="submission" date="2018-06" db="EMBL/GenBank/DDBJ databases">
        <authorList>
            <consortium name="Pathogen Informatics"/>
            <person name="Doyle S."/>
        </authorList>
    </citation>
    <scope>NUCLEOTIDE SEQUENCE [LARGE SCALE GENOMIC DNA]</scope>
    <source>
        <strain evidence="2 4">NCTC12957</strain>
    </source>
</reference>
<keyword evidence="3" id="KW-1185">Reference proteome</keyword>
<accession>A0A1Q8EBA3</accession>
<protein>
    <submittedName>
        <fullName evidence="1">Uncharacterized protein</fullName>
    </submittedName>
</protein>
<gene>
    <name evidence="1" type="ORF">BU200_09285</name>
    <name evidence="2" type="ORF">NCTC12957_00832</name>
</gene>
<name>A0A1Q8EBA3_STRAI</name>
<reference evidence="3" key="2">
    <citation type="submission" date="2016-12" db="EMBL/GenBank/DDBJ databases">
        <authorList>
            <person name="Gulvik C.A."/>
        </authorList>
    </citation>
    <scope>NUCLEOTIDE SEQUENCE [LARGE SCALE GENOMIC DNA]</scope>
    <source>
        <strain evidence="3">ATCC 51725</strain>
    </source>
</reference>